<feature type="compositionally biased region" description="Polar residues" evidence="3">
    <location>
        <begin position="943"/>
        <end position="965"/>
    </location>
</feature>
<dbReference type="InterPro" id="IPR015915">
    <property type="entry name" value="Kelch-typ_b-propeller"/>
</dbReference>
<dbReference type="InterPro" id="IPR000219">
    <property type="entry name" value="DH_dom"/>
</dbReference>
<feature type="compositionally biased region" description="Low complexity" evidence="3">
    <location>
        <begin position="928"/>
        <end position="940"/>
    </location>
</feature>
<dbReference type="Pfam" id="PF00621">
    <property type="entry name" value="RhoGEF"/>
    <property type="match status" value="1"/>
</dbReference>
<dbReference type="Pfam" id="PF24681">
    <property type="entry name" value="Kelch_KLHDC2_KLHL20_DRC7"/>
    <property type="match status" value="1"/>
</dbReference>
<accession>A0ABR2GNQ4</accession>
<evidence type="ECO:0000256" key="1">
    <source>
        <dbReference type="ARBA" id="ARBA00022441"/>
    </source>
</evidence>
<dbReference type="PROSITE" id="PS50010">
    <property type="entry name" value="DH_2"/>
    <property type="match status" value="1"/>
</dbReference>
<dbReference type="SMART" id="SM00325">
    <property type="entry name" value="RhoGEF"/>
    <property type="match status" value="1"/>
</dbReference>
<dbReference type="InterPro" id="IPR035899">
    <property type="entry name" value="DBL_dom_sf"/>
</dbReference>
<dbReference type="SUPFAM" id="SSF50965">
    <property type="entry name" value="Galactose oxidase, central domain"/>
    <property type="match status" value="1"/>
</dbReference>
<protein>
    <recommendedName>
        <fullName evidence="4">DH domain-containing protein</fullName>
    </recommendedName>
</protein>
<gene>
    <name evidence="5" type="ORF">M9Y10_046117</name>
</gene>
<dbReference type="SUPFAM" id="SSF48065">
    <property type="entry name" value="DBL homology domain (DH-domain)"/>
    <property type="match status" value="1"/>
</dbReference>
<comment type="caution">
    <text evidence="5">The sequence shown here is derived from an EMBL/GenBank/DDBJ whole genome shotgun (WGS) entry which is preliminary data.</text>
</comment>
<feature type="compositionally biased region" description="Polar residues" evidence="3">
    <location>
        <begin position="1194"/>
        <end position="1230"/>
    </location>
</feature>
<sequence length="1474" mass="167529">MTERFIVFARKSSKNFILPIRRAQNQNVEQIIIILQRKNAMSFNIDDEILMVKTPFFRETLEPECNPIEKYPKLVIQSNLKSYQRPEYYLMVGPKKEKDFQFFYPNSVVQNDIHLPWEVKINPLEFQDKSSSDLCDYLIASYPYKTDNTQPKTILNEKGQVPSNEMKATDMLTEFRGKKYTICCSLTEDEFKKVNMRCHVIEEIRKTEIQYITQLLTINQIIIPQFKANRVFADADYKKFDIIENIARVHNIFLSDLNTEVSSYATMISTTFLSCSEFFKMVKEYIKNLNSIYEIMNHADKGKIEQIVTSDPRLNNMDPMSYFIVPLQRVPKYPLFLRDLISFTPKCHPDAAFLDMAFKSITSVLDSIEYSKESAEAQEKLYNIYKRLSKKVDILYPSRRLLATFDVKIKLKGIRGIFYTFNDMVMLTTQLASKNKEDVIHDSKIEDFKYLDQKLQMDTISFHIDQDGSSTNCIVEFMNSEDKEKFIQLIEERRLELYKEANQAAMFFIQRVQLQRLSLHVFGHDSVALNSSVFTFGGKGFNHEWLNVNSFFSPFSKSFNVYISPSGPSSRAGHALAVDEESRIFLFGGECNNDFFNDLYVGRDNGHYGIEWEKVDVDTSELVEQLPEPRAGHTMVHYNGELIVFGGYQRSTVYNDVWVFSIKDSKWSKLECFGQPAPRYYHSACKCGQWMVVHGGRHRKTFNDTSFFDMEGKKWLKFKISGKTPCRYGHKSLYMNGFFIFFGGSDDKKKIVSPSAINARKDKDWAYEDFEMGGNEPSTLFMFGLVHFEGPQFYVYGGIDPLSMTKDSSSPSNDTVSNSFYCVRLPKAMSEELDGGEKIPVPDVIEGGDDLRRRRNTLNLFDMFKLRKNTPEPRNSNTFFSFIYKKSALSNEEFPNDATPSTGSSDVDENQSKENKNGGEQAKESIIAGENQAGEAQAAECQPNENQTNESQGNKNQTSEVQTIEAQGAENQTDEVQTTENQTDETQTTENQTDEAQTTENQTDEAQTTENQTDETQTTENQTDEVQTTENQTDEAQTTENQTDEAQTTENQTDEAQTTENQTDETQTIEAQAAENQNNEDKTDENQANEIQTNEDQAAENQTDEAQTIEAQAAENQNNEVQTNESQGAENQTDEAQTIEAQAAENQNNEDKTDENQANEIQTNEDQAAENQTDEAQGSENQNNEDKTDEDQTNEIQTSETQPTESKANIAQTGESQSSENPDNGEQANENEGHTDENQTNGVQPIESKESEAQTSELQESEAHATENHPSLNKTNEAQANEDRASEAASGAASDHCSQHSECDATSQIGLQASGGGWPDIRIEAQRDAPAISAPEFERLAGEVGVDPSNLLPFQRKQLEQKLTAYNSVVTDNESLLGEISAMIGSAQEEADSPPADVFVKVFDQAHRKMLITKIQSTTTFDEFQSVLADLVKYNPNEKSSRFMNIYPITPCFYYFYIRQIVQNKMSHLTVYVK</sequence>
<dbReference type="Gene3D" id="1.20.900.10">
    <property type="entry name" value="Dbl homology (DH) domain"/>
    <property type="match status" value="1"/>
</dbReference>
<evidence type="ECO:0000313" key="5">
    <source>
        <dbReference type="EMBL" id="KAK8835496.1"/>
    </source>
</evidence>
<proteinExistence type="predicted"/>
<dbReference type="Gene3D" id="2.120.10.80">
    <property type="entry name" value="Kelch-type beta propeller"/>
    <property type="match status" value="2"/>
</dbReference>
<feature type="compositionally biased region" description="Polar residues" evidence="3">
    <location>
        <begin position="1268"/>
        <end position="1279"/>
    </location>
</feature>
<keyword evidence="1" id="KW-0880">Kelch repeat</keyword>
<evidence type="ECO:0000256" key="3">
    <source>
        <dbReference type="SAM" id="MobiDB-lite"/>
    </source>
</evidence>
<evidence type="ECO:0000259" key="4">
    <source>
        <dbReference type="PROSITE" id="PS50010"/>
    </source>
</evidence>
<dbReference type="InterPro" id="IPR011043">
    <property type="entry name" value="Gal_Oxase/kelch_b-propeller"/>
</dbReference>
<feature type="region of interest" description="Disordered" evidence="3">
    <location>
        <begin position="893"/>
        <end position="1301"/>
    </location>
</feature>
<keyword evidence="2" id="KW-0677">Repeat</keyword>
<dbReference type="PANTHER" id="PTHR46093:SF18">
    <property type="entry name" value="FIBRONECTIN TYPE-III DOMAIN-CONTAINING PROTEIN"/>
    <property type="match status" value="1"/>
</dbReference>
<feature type="compositionally biased region" description="Polar residues" evidence="3">
    <location>
        <begin position="1156"/>
        <end position="1182"/>
    </location>
</feature>
<keyword evidence="6" id="KW-1185">Reference proteome</keyword>
<dbReference type="Proteomes" id="UP001470230">
    <property type="component" value="Unassembled WGS sequence"/>
</dbReference>
<dbReference type="PANTHER" id="PTHR46093">
    <property type="entry name" value="ACYL-COA-BINDING DOMAIN-CONTAINING PROTEIN 5"/>
    <property type="match status" value="1"/>
</dbReference>
<evidence type="ECO:0000313" key="6">
    <source>
        <dbReference type="Proteomes" id="UP001470230"/>
    </source>
</evidence>
<dbReference type="EMBL" id="JAPFFF010000094">
    <property type="protein sequence ID" value="KAK8835496.1"/>
    <property type="molecule type" value="Genomic_DNA"/>
</dbReference>
<evidence type="ECO:0000256" key="2">
    <source>
        <dbReference type="ARBA" id="ARBA00022737"/>
    </source>
</evidence>
<reference evidence="5 6" key="1">
    <citation type="submission" date="2024-04" db="EMBL/GenBank/DDBJ databases">
        <title>Tritrichomonas musculus Genome.</title>
        <authorList>
            <person name="Alves-Ferreira E."/>
            <person name="Grigg M."/>
            <person name="Lorenzi H."/>
            <person name="Galac M."/>
        </authorList>
    </citation>
    <scope>NUCLEOTIDE SEQUENCE [LARGE SCALE GENOMIC DNA]</scope>
    <source>
        <strain evidence="5 6">EAF2021</strain>
    </source>
</reference>
<feature type="compositionally biased region" description="Basic and acidic residues" evidence="3">
    <location>
        <begin position="910"/>
        <end position="923"/>
    </location>
</feature>
<feature type="compositionally biased region" description="Low complexity" evidence="3">
    <location>
        <begin position="970"/>
        <end position="1068"/>
    </location>
</feature>
<feature type="compositionally biased region" description="Polar residues" evidence="3">
    <location>
        <begin position="1086"/>
        <end position="1147"/>
    </location>
</feature>
<feature type="domain" description="DH" evidence="4">
    <location>
        <begin position="196"/>
        <end position="371"/>
    </location>
</feature>
<name>A0ABR2GNQ4_9EUKA</name>
<organism evidence="5 6">
    <name type="scientific">Tritrichomonas musculus</name>
    <dbReference type="NCBI Taxonomy" id="1915356"/>
    <lineage>
        <taxon>Eukaryota</taxon>
        <taxon>Metamonada</taxon>
        <taxon>Parabasalia</taxon>
        <taxon>Tritrichomonadida</taxon>
        <taxon>Tritrichomonadidae</taxon>
        <taxon>Tritrichomonas</taxon>
    </lineage>
</organism>